<protein>
    <submittedName>
        <fullName evidence="1">Uncharacterized protein</fullName>
    </submittedName>
</protein>
<name>A0A0E9WZK8_ANGAN</name>
<organism evidence="1">
    <name type="scientific">Anguilla anguilla</name>
    <name type="common">European freshwater eel</name>
    <name type="synonym">Muraena anguilla</name>
    <dbReference type="NCBI Taxonomy" id="7936"/>
    <lineage>
        <taxon>Eukaryota</taxon>
        <taxon>Metazoa</taxon>
        <taxon>Chordata</taxon>
        <taxon>Craniata</taxon>
        <taxon>Vertebrata</taxon>
        <taxon>Euteleostomi</taxon>
        <taxon>Actinopterygii</taxon>
        <taxon>Neopterygii</taxon>
        <taxon>Teleostei</taxon>
        <taxon>Anguilliformes</taxon>
        <taxon>Anguillidae</taxon>
        <taxon>Anguilla</taxon>
    </lineage>
</organism>
<dbReference type="EMBL" id="GBXM01012926">
    <property type="protein sequence ID" value="JAH95651.1"/>
    <property type="molecule type" value="Transcribed_RNA"/>
</dbReference>
<dbReference type="AlphaFoldDB" id="A0A0E9WZK8"/>
<reference evidence="1" key="1">
    <citation type="submission" date="2014-11" db="EMBL/GenBank/DDBJ databases">
        <authorList>
            <person name="Amaro Gonzalez C."/>
        </authorList>
    </citation>
    <scope>NUCLEOTIDE SEQUENCE</scope>
</reference>
<accession>A0A0E9WZK8</accession>
<sequence>MKNGSWRATSVSWFTFISPLLKQHITQLTELPFLGCRFKGENTNQKLWLSENRVMDPCIKVSGEGSIFIMKSTSLQLTKTRR</sequence>
<evidence type="ECO:0000313" key="1">
    <source>
        <dbReference type="EMBL" id="JAH95651.1"/>
    </source>
</evidence>
<proteinExistence type="predicted"/>
<reference evidence="1" key="2">
    <citation type="journal article" date="2015" name="Fish Shellfish Immunol.">
        <title>Early steps in the European eel (Anguilla anguilla)-Vibrio vulnificus interaction in the gills: Role of the RtxA13 toxin.</title>
        <authorList>
            <person name="Callol A."/>
            <person name="Pajuelo D."/>
            <person name="Ebbesson L."/>
            <person name="Teles M."/>
            <person name="MacKenzie S."/>
            <person name="Amaro C."/>
        </authorList>
    </citation>
    <scope>NUCLEOTIDE SEQUENCE</scope>
</reference>